<dbReference type="AlphaFoldDB" id="A0A5E4MRA3"/>
<dbReference type="Proteomes" id="UP000325440">
    <property type="component" value="Unassembled WGS sequence"/>
</dbReference>
<feature type="region of interest" description="Disordered" evidence="1">
    <location>
        <begin position="24"/>
        <end position="52"/>
    </location>
</feature>
<evidence type="ECO:0000313" key="2">
    <source>
        <dbReference type="EMBL" id="VVC34749.1"/>
    </source>
</evidence>
<dbReference type="OrthoDB" id="6624230at2759"/>
<evidence type="ECO:0000256" key="1">
    <source>
        <dbReference type="SAM" id="MobiDB-lite"/>
    </source>
</evidence>
<sequence>MPTGSQSNNDKTVPTIKIVNNRIVNKNTKPTQSNNRSLSNTSDTVFNENDENEQSFISVKSYKRNLSTTTLSSPEHKKTKPLFVSSNRFAALEIQEPNTSKATHTNDVLMSDNNNDNKYTQKNREPLPPPIFARGIENFTNVKDEIVKLVSPDKFVFKSSSLNLKIQVVKPTAYRKVIEFFKNNKAEYHTYQAKEDKAFRIVIHLEPSPLNTDIFKIDRLLYTKIKIEEPHKHREIIQCQNCQEYGYTKKYCAYPFRCVRCGDHHPSNICKKPRDTPAKCALCNGDHPANYRGCRIHKQLQQLRQPNQTSYNFV</sequence>
<evidence type="ECO:0000313" key="3">
    <source>
        <dbReference type="Proteomes" id="UP000325440"/>
    </source>
</evidence>
<dbReference type="EMBL" id="CABPRJ010001011">
    <property type="protein sequence ID" value="VVC34749.1"/>
    <property type="molecule type" value="Genomic_DNA"/>
</dbReference>
<protein>
    <recommendedName>
        <fullName evidence="4">Pre-C2HC domain</fullName>
    </recommendedName>
</protein>
<accession>A0A5E4MRA3</accession>
<organism evidence="2 3">
    <name type="scientific">Cinara cedri</name>
    <dbReference type="NCBI Taxonomy" id="506608"/>
    <lineage>
        <taxon>Eukaryota</taxon>
        <taxon>Metazoa</taxon>
        <taxon>Ecdysozoa</taxon>
        <taxon>Arthropoda</taxon>
        <taxon>Hexapoda</taxon>
        <taxon>Insecta</taxon>
        <taxon>Pterygota</taxon>
        <taxon>Neoptera</taxon>
        <taxon>Paraneoptera</taxon>
        <taxon>Hemiptera</taxon>
        <taxon>Sternorrhyncha</taxon>
        <taxon>Aphidomorpha</taxon>
        <taxon>Aphidoidea</taxon>
        <taxon>Aphididae</taxon>
        <taxon>Lachninae</taxon>
        <taxon>Cinara</taxon>
    </lineage>
</organism>
<name>A0A5E4MRA3_9HEMI</name>
<gene>
    <name evidence="2" type="ORF">CINCED_3A002021</name>
</gene>
<feature type="region of interest" description="Disordered" evidence="1">
    <location>
        <begin position="96"/>
        <end position="127"/>
    </location>
</feature>
<reference evidence="2 3" key="1">
    <citation type="submission" date="2019-08" db="EMBL/GenBank/DDBJ databases">
        <authorList>
            <person name="Alioto T."/>
            <person name="Alioto T."/>
            <person name="Gomez Garrido J."/>
        </authorList>
    </citation>
    <scope>NUCLEOTIDE SEQUENCE [LARGE SCALE GENOMIC DNA]</scope>
</reference>
<proteinExistence type="predicted"/>
<feature type="compositionally biased region" description="Polar residues" evidence="1">
    <location>
        <begin position="96"/>
        <end position="120"/>
    </location>
</feature>
<feature type="compositionally biased region" description="Polar residues" evidence="1">
    <location>
        <begin position="30"/>
        <end position="47"/>
    </location>
</feature>
<evidence type="ECO:0008006" key="4">
    <source>
        <dbReference type="Google" id="ProtNLM"/>
    </source>
</evidence>
<keyword evidence="3" id="KW-1185">Reference proteome</keyword>